<feature type="chain" id="PRO_5044291308" description="C-type lectin domain-containing protein" evidence="2">
    <location>
        <begin position="17"/>
        <end position="1110"/>
    </location>
</feature>
<protein>
    <recommendedName>
        <fullName evidence="3">C-type lectin domain-containing protein</fullName>
    </recommendedName>
</protein>
<dbReference type="Gene3D" id="3.10.100.10">
    <property type="entry name" value="Mannose-Binding Protein A, subunit A"/>
    <property type="match status" value="1"/>
</dbReference>
<dbReference type="GeneID" id="19045987"/>
<sequence length="1110" mass="120384">MLALAAFAFGSYYLAAENATHWGCADLCGPNATLACVQSSEENEYVARLAADAGAIHFWIGNYQRPAGAEPGGGWDVCQSGETANFAKWDVNAFDGFNEWSEPNNWHGAEACAAVSHYHHAVEWPLLAEGWWYDAHCYSELPCLCKHGAADPSPEYMAFAEADRKHAMGVAESTPFRGRPCYSREQCEYPGCAEYSSTECVVIGAYGDAFFRCWAAEPDSRCEGRSDGHPLGLADGECWHGRHRWFLCPDPDRDAEFEHFLDAAVVLRYVALALCSVVSGLSLVWALVCILRDVRRKDEQSAGAGLEMVQSDAGLGPHDQRVHASLLSRDVMLLRCSWLRSRPPGFVLPRRQDLPSEALFPPEEAAALFARQDLRACPFIYARVRTDEEAKMFAASLAVMAGLYASPRCVTVLRLTNIPEPPEWGERSVCLFGLKKGIDEQAILATLGTFGAIEMYELHIAPAIVRFTTREAAFAAVAAGAEQLCKGIGMLYNMRPYEGRGWCHAESNFAKIILGTHSELGLGSAGHAPKMIDVLDGQPVTLTSAPTPDAFKAQFEETVEGSEELAIAFTGTGDEEKVVDMYVSYYTAVVFEERARQRMREQRAAADKRRRRMRLVAFGGGLVAALASLAGIVVVALLGLDSITIVIAPPAAAWGAFSMLLAVLPTDEDLVRGLSVYLALGLPLLGWFFWWLAGSSYPSTMADIWDSSGMPSALAMTFSLVVAALLPAWRDAFLAGLLPCRSTRVGPRAMTAPACLSRLWLVWRLGVGAAGVLFVSNAAVIPDAWPFYLTGAAMLLPALALRPSVRRYLQARLARLGASGGGDDAQLAALAALSGGGEKALARAQAAFRLLPVDQLTGADELPGGGVAGGAGDALRERAVAASLGAEHSVFVSHSWHDSREGKWAALQRWGKSDTEERGTAPLLWLDAACVAPEDAGALELLPLLVSGCQRFLILAGPTYANRRARSRPLWCVVELFCFLKNGGDIDRVTVLPVVEASNEADVEAAADATRALQRELGRFRVERARCSQERDTQKLLGCIVAGFGKYESFNQVVRRIFSGRSSSTFGVAGLRMPFELEPSEMEEQLKHAAQVIQRHARRFITAVTSRETS</sequence>
<dbReference type="Pfam" id="PF00059">
    <property type="entry name" value="Lectin_C"/>
    <property type="match status" value="1"/>
</dbReference>
<evidence type="ECO:0000259" key="3">
    <source>
        <dbReference type="PROSITE" id="PS50041"/>
    </source>
</evidence>
<evidence type="ECO:0000256" key="2">
    <source>
        <dbReference type="SAM" id="SignalP"/>
    </source>
</evidence>
<dbReference type="AlphaFoldDB" id="A0A0D3J3A1"/>
<dbReference type="PROSITE" id="PS50041">
    <property type="entry name" value="C_TYPE_LECTIN_2"/>
    <property type="match status" value="1"/>
</dbReference>
<reference evidence="5" key="1">
    <citation type="journal article" date="2013" name="Nature">
        <title>Pan genome of the phytoplankton Emiliania underpins its global distribution.</title>
        <authorList>
            <person name="Read B.A."/>
            <person name="Kegel J."/>
            <person name="Klute M.J."/>
            <person name="Kuo A."/>
            <person name="Lefebvre S.C."/>
            <person name="Maumus F."/>
            <person name="Mayer C."/>
            <person name="Miller J."/>
            <person name="Monier A."/>
            <person name="Salamov A."/>
            <person name="Young J."/>
            <person name="Aguilar M."/>
            <person name="Claverie J.M."/>
            <person name="Frickenhaus S."/>
            <person name="Gonzalez K."/>
            <person name="Herman E.K."/>
            <person name="Lin Y.C."/>
            <person name="Napier J."/>
            <person name="Ogata H."/>
            <person name="Sarno A.F."/>
            <person name="Shmutz J."/>
            <person name="Schroeder D."/>
            <person name="de Vargas C."/>
            <person name="Verret F."/>
            <person name="von Dassow P."/>
            <person name="Valentin K."/>
            <person name="Van de Peer Y."/>
            <person name="Wheeler G."/>
            <person name="Dacks J.B."/>
            <person name="Delwiche C.F."/>
            <person name="Dyhrman S.T."/>
            <person name="Glockner G."/>
            <person name="John U."/>
            <person name="Richards T."/>
            <person name="Worden A.Z."/>
            <person name="Zhang X."/>
            <person name="Grigoriev I.V."/>
            <person name="Allen A.E."/>
            <person name="Bidle K."/>
            <person name="Borodovsky M."/>
            <person name="Bowler C."/>
            <person name="Brownlee C."/>
            <person name="Cock J.M."/>
            <person name="Elias M."/>
            <person name="Gladyshev V.N."/>
            <person name="Groth M."/>
            <person name="Guda C."/>
            <person name="Hadaegh A."/>
            <person name="Iglesias-Rodriguez M.D."/>
            <person name="Jenkins J."/>
            <person name="Jones B.M."/>
            <person name="Lawson T."/>
            <person name="Leese F."/>
            <person name="Lindquist E."/>
            <person name="Lobanov A."/>
            <person name="Lomsadze A."/>
            <person name="Malik S.B."/>
            <person name="Marsh M.E."/>
            <person name="Mackinder L."/>
            <person name="Mock T."/>
            <person name="Mueller-Roeber B."/>
            <person name="Pagarete A."/>
            <person name="Parker M."/>
            <person name="Probert I."/>
            <person name="Quesneville H."/>
            <person name="Raines C."/>
            <person name="Rensing S.A."/>
            <person name="Riano-Pachon D.M."/>
            <person name="Richier S."/>
            <person name="Rokitta S."/>
            <person name="Shiraiwa Y."/>
            <person name="Soanes D.M."/>
            <person name="van der Giezen M."/>
            <person name="Wahlund T.M."/>
            <person name="Williams B."/>
            <person name="Wilson W."/>
            <person name="Wolfe G."/>
            <person name="Wurch L.L."/>
        </authorList>
    </citation>
    <scope>NUCLEOTIDE SEQUENCE</scope>
</reference>
<keyword evidence="5" id="KW-1185">Reference proteome</keyword>
<feature type="domain" description="C-type lectin" evidence="3">
    <location>
        <begin position="7"/>
        <end position="146"/>
    </location>
</feature>
<dbReference type="KEGG" id="ehx:EMIHUDRAFT_95820"/>
<proteinExistence type="predicted"/>
<dbReference type="InterPro" id="IPR016187">
    <property type="entry name" value="CTDL_fold"/>
</dbReference>
<feature type="transmembrane region" description="Helical" evidence="1">
    <location>
        <begin position="615"/>
        <end position="637"/>
    </location>
</feature>
<evidence type="ECO:0000313" key="4">
    <source>
        <dbReference type="EnsemblProtists" id="EOD17986"/>
    </source>
</evidence>
<feature type="transmembrane region" description="Helical" evidence="1">
    <location>
        <begin position="269"/>
        <end position="291"/>
    </location>
</feature>
<dbReference type="HOGENOM" id="CLU_281934_0_0_1"/>
<feature type="transmembrane region" description="Helical" evidence="1">
    <location>
        <begin position="759"/>
        <end position="781"/>
    </location>
</feature>
<dbReference type="InterPro" id="IPR001304">
    <property type="entry name" value="C-type_lectin-like"/>
</dbReference>
<feature type="signal peptide" evidence="2">
    <location>
        <begin position="1"/>
        <end position="16"/>
    </location>
</feature>
<keyword evidence="2" id="KW-0732">Signal</keyword>
<accession>A0A0D3J3A1</accession>
<feature type="transmembrane region" description="Helical" evidence="1">
    <location>
        <begin position="643"/>
        <end position="664"/>
    </location>
</feature>
<keyword evidence="1" id="KW-0472">Membrane</keyword>
<dbReference type="PaxDb" id="2903-EOD17986"/>
<dbReference type="RefSeq" id="XP_005770415.1">
    <property type="nucleotide sequence ID" value="XM_005770358.1"/>
</dbReference>
<keyword evidence="1" id="KW-0812">Transmembrane</keyword>
<reference evidence="4" key="2">
    <citation type="submission" date="2024-10" db="UniProtKB">
        <authorList>
            <consortium name="EnsemblProtists"/>
        </authorList>
    </citation>
    <scope>IDENTIFICATION</scope>
</reference>
<dbReference type="SUPFAM" id="SSF56436">
    <property type="entry name" value="C-type lectin-like"/>
    <property type="match status" value="1"/>
</dbReference>
<feature type="transmembrane region" description="Helical" evidence="1">
    <location>
        <begin position="676"/>
        <end position="693"/>
    </location>
</feature>
<feature type="transmembrane region" description="Helical" evidence="1">
    <location>
        <begin position="713"/>
        <end position="738"/>
    </location>
</feature>
<dbReference type="Proteomes" id="UP000013827">
    <property type="component" value="Unassembled WGS sequence"/>
</dbReference>
<keyword evidence="1" id="KW-1133">Transmembrane helix</keyword>
<dbReference type="InterPro" id="IPR016186">
    <property type="entry name" value="C-type_lectin-like/link_sf"/>
</dbReference>
<name>A0A0D3J3A1_EMIH1</name>
<evidence type="ECO:0000313" key="5">
    <source>
        <dbReference type="Proteomes" id="UP000013827"/>
    </source>
</evidence>
<evidence type="ECO:0000256" key="1">
    <source>
        <dbReference type="SAM" id="Phobius"/>
    </source>
</evidence>
<feature type="transmembrane region" description="Helical" evidence="1">
    <location>
        <begin position="787"/>
        <end position="805"/>
    </location>
</feature>
<organism evidence="4 5">
    <name type="scientific">Emiliania huxleyi (strain CCMP1516)</name>
    <dbReference type="NCBI Taxonomy" id="280463"/>
    <lineage>
        <taxon>Eukaryota</taxon>
        <taxon>Haptista</taxon>
        <taxon>Haptophyta</taxon>
        <taxon>Prymnesiophyceae</taxon>
        <taxon>Isochrysidales</taxon>
        <taxon>Noelaerhabdaceae</taxon>
        <taxon>Emiliania</taxon>
    </lineage>
</organism>
<dbReference type="EnsemblProtists" id="EOD17986">
    <property type="protein sequence ID" value="EOD17986"/>
    <property type="gene ID" value="EMIHUDRAFT_95820"/>
</dbReference>
<dbReference type="CDD" id="cd00037">
    <property type="entry name" value="CLECT"/>
    <property type="match status" value="1"/>
</dbReference>